<dbReference type="Gene3D" id="3.30.750.24">
    <property type="entry name" value="STAS domain"/>
    <property type="match status" value="1"/>
</dbReference>
<dbReference type="PANTHER" id="PTHR35849">
    <property type="entry name" value="BLR2341 PROTEIN"/>
    <property type="match status" value="1"/>
</dbReference>
<keyword evidence="3" id="KW-1185">Reference proteome</keyword>
<dbReference type="OrthoDB" id="8162693at2"/>
<name>A0A509EHK1_9HYPH</name>
<evidence type="ECO:0000313" key="3">
    <source>
        <dbReference type="Proteomes" id="UP000410984"/>
    </source>
</evidence>
<dbReference type="EMBL" id="CABFPH010000079">
    <property type="protein sequence ID" value="VUD73630.1"/>
    <property type="molecule type" value="Genomic_DNA"/>
</dbReference>
<feature type="domain" description="STAS" evidence="1">
    <location>
        <begin position="1"/>
        <end position="84"/>
    </location>
</feature>
<dbReference type="RefSeq" id="WP_142584853.1">
    <property type="nucleotide sequence ID" value="NZ_CABFPH010000079.1"/>
</dbReference>
<evidence type="ECO:0000313" key="2">
    <source>
        <dbReference type="EMBL" id="VUD73630.1"/>
    </source>
</evidence>
<dbReference type="SUPFAM" id="SSF52091">
    <property type="entry name" value="SpoIIaa-like"/>
    <property type="match status" value="1"/>
</dbReference>
<evidence type="ECO:0000259" key="1">
    <source>
        <dbReference type="PROSITE" id="PS50801"/>
    </source>
</evidence>
<dbReference type="InterPro" id="IPR058548">
    <property type="entry name" value="MlaB-like_STAS"/>
</dbReference>
<accession>A0A509EHK1</accession>
<gene>
    <name evidence="2" type="ORF">MET9862_04249</name>
</gene>
<proteinExistence type="predicted"/>
<organism evidence="2 3">
    <name type="scientific">Methylobacterium symbioticum</name>
    <dbReference type="NCBI Taxonomy" id="2584084"/>
    <lineage>
        <taxon>Bacteria</taxon>
        <taxon>Pseudomonadati</taxon>
        <taxon>Pseudomonadota</taxon>
        <taxon>Alphaproteobacteria</taxon>
        <taxon>Hyphomicrobiales</taxon>
        <taxon>Methylobacteriaceae</taxon>
        <taxon>Methylobacterium</taxon>
    </lineage>
</organism>
<dbReference type="InterPro" id="IPR036513">
    <property type="entry name" value="STAS_dom_sf"/>
</dbReference>
<dbReference type="Proteomes" id="UP000410984">
    <property type="component" value="Unassembled WGS sequence"/>
</dbReference>
<sequence length="97" mass="9910">MSGPTVLRLPADCTLRAIKPLHADLSAALAGADVIALDCAQVERVDIAFVQLVLAAGRTAGRRGKHLGLASLVAPVETAFRRAGGTIPLAAHQACCA</sequence>
<reference evidence="2 3" key="1">
    <citation type="submission" date="2019-06" db="EMBL/GenBank/DDBJ databases">
        <authorList>
            <person name="Rodrigo-Torres L."/>
            <person name="Arahal R. D."/>
            <person name="Lucena T."/>
        </authorList>
    </citation>
    <scope>NUCLEOTIDE SEQUENCE [LARGE SCALE GENOMIC DNA]</scope>
    <source>
        <strain evidence="2 3">SB0023/3</strain>
    </source>
</reference>
<dbReference type="PANTHER" id="PTHR35849:SF2">
    <property type="entry name" value="BLR2341 PROTEIN"/>
    <property type="match status" value="1"/>
</dbReference>
<dbReference type="AlphaFoldDB" id="A0A509EHK1"/>
<dbReference type="PROSITE" id="PS50801">
    <property type="entry name" value="STAS"/>
    <property type="match status" value="1"/>
</dbReference>
<protein>
    <recommendedName>
        <fullName evidence="1">STAS domain-containing protein</fullName>
    </recommendedName>
</protein>
<dbReference type="InterPro" id="IPR002645">
    <property type="entry name" value="STAS_dom"/>
</dbReference>
<dbReference type="Pfam" id="PF13466">
    <property type="entry name" value="STAS_2"/>
    <property type="match status" value="1"/>
</dbReference>
<dbReference type="InterPro" id="IPR052746">
    <property type="entry name" value="MlaB_ABC_Transporter"/>
</dbReference>